<organism evidence="1 2">
    <name type="scientific">Racocetra persica</name>
    <dbReference type="NCBI Taxonomy" id="160502"/>
    <lineage>
        <taxon>Eukaryota</taxon>
        <taxon>Fungi</taxon>
        <taxon>Fungi incertae sedis</taxon>
        <taxon>Mucoromycota</taxon>
        <taxon>Glomeromycotina</taxon>
        <taxon>Glomeromycetes</taxon>
        <taxon>Diversisporales</taxon>
        <taxon>Gigasporaceae</taxon>
        <taxon>Racocetra</taxon>
    </lineage>
</organism>
<sequence length="55" mass="6743">EHGEVERPPMKNVSRVNYCENELYTVDKRKQQVQPDIPEKRPKLRPEPEWENRLR</sequence>
<keyword evidence="2" id="KW-1185">Reference proteome</keyword>
<accession>A0ACA9SCT9</accession>
<feature type="non-terminal residue" evidence="1">
    <location>
        <position position="1"/>
    </location>
</feature>
<protein>
    <submittedName>
        <fullName evidence="1">5089_t:CDS:1</fullName>
    </submittedName>
</protein>
<dbReference type="Proteomes" id="UP000789920">
    <property type="component" value="Unassembled WGS sequence"/>
</dbReference>
<evidence type="ECO:0000313" key="2">
    <source>
        <dbReference type="Proteomes" id="UP000789920"/>
    </source>
</evidence>
<reference evidence="1" key="1">
    <citation type="submission" date="2021-06" db="EMBL/GenBank/DDBJ databases">
        <authorList>
            <person name="Kallberg Y."/>
            <person name="Tangrot J."/>
            <person name="Rosling A."/>
        </authorList>
    </citation>
    <scope>NUCLEOTIDE SEQUENCE</scope>
    <source>
        <strain evidence="1">MA461A</strain>
    </source>
</reference>
<proteinExistence type="predicted"/>
<gene>
    <name evidence="1" type="ORF">RPERSI_LOCUS29192</name>
</gene>
<dbReference type="EMBL" id="CAJVQC010109071">
    <property type="protein sequence ID" value="CAG8834414.1"/>
    <property type="molecule type" value="Genomic_DNA"/>
</dbReference>
<feature type="non-terminal residue" evidence="1">
    <location>
        <position position="55"/>
    </location>
</feature>
<evidence type="ECO:0000313" key="1">
    <source>
        <dbReference type="EMBL" id="CAG8834414.1"/>
    </source>
</evidence>
<comment type="caution">
    <text evidence="1">The sequence shown here is derived from an EMBL/GenBank/DDBJ whole genome shotgun (WGS) entry which is preliminary data.</text>
</comment>
<name>A0ACA9SCT9_9GLOM</name>